<keyword evidence="2" id="KW-1003">Cell membrane</keyword>
<evidence type="ECO:0000256" key="10">
    <source>
        <dbReference type="RuleBase" id="RU351113"/>
    </source>
</evidence>
<keyword evidence="5 10" id="KW-0552">Olfaction</keyword>
<dbReference type="PANTHER" id="PTHR21137:SF35">
    <property type="entry name" value="ODORANT RECEPTOR 19A-RELATED"/>
    <property type="match status" value="1"/>
</dbReference>
<feature type="transmembrane region" description="Helical" evidence="10">
    <location>
        <begin position="143"/>
        <end position="162"/>
    </location>
</feature>
<dbReference type="GO" id="GO:0005549">
    <property type="term" value="F:odorant binding"/>
    <property type="evidence" value="ECO:0007669"/>
    <property type="project" value="InterPro"/>
</dbReference>
<keyword evidence="7 10" id="KW-0472">Membrane</keyword>
<evidence type="ECO:0000256" key="8">
    <source>
        <dbReference type="ARBA" id="ARBA00023170"/>
    </source>
</evidence>
<keyword evidence="3 10" id="KW-0716">Sensory transduction</keyword>
<dbReference type="GO" id="GO:0004984">
    <property type="term" value="F:olfactory receptor activity"/>
    <property type="evidence" value="ECO:0007669"/>
    <property type="project" value="InterPro"/>
</dbReference>
<organism evidence="11">
    <name type="scientific">Yemma signatus</name>
    <dbReference type="NCBI Taxonomy" id="300820"/>
    <lineage>
        <taxon>Eukaryota</taxon>
        <taxon>Metazoa</taxon>
        <taxon>Ecdysozoa</taxon>
        <taxon>Arthropoda</taxon>
        <taxon>Hexapoda</taxon>
        <taxon>Insecta</taxon>
        <taxon>Pterygota</taxon>
        <taxon>Neoptera</taxon>
        <taxon>Paraneoptera</taxon>
        <taxon>Hemiptera</taxon>
        <taxon>Heteroptera</taxon>
        <taxon>Panheteroptera</taxon>
        <taxon>Pentatomomorpha</taxon>
        <taxon>Lygaeoidea</taxon>
        <taxon>Berytidae</taxon>
        <taxon>Yemma</taxon>
    </lineage>
</organism>
<dbReference type="EMBL" id="MG204637">
    <property type="protein sequence ID" value="AXX83003.1"/>
    <property type="molecule type" value="mRNA"/>
</dbReference>
<evidence type="ECO:0000256" key="6">
    <source>
        <dbReference type="ARBA" id="ARBA00022989"/>
    </source>
</evidence>
<keyword evidence="8 10" id="KW-0675">Receptor</keyword>
<comment type="similarity">
    <text evidence="10">Belongs to the insect chemoreceptor superfamily. Heteromeric odorant receptor channel (TC 1.A.69) family.</text>
</comment>
<dbReference type="GO" id="GO:0007165">
    <property type="term" value="P:signal transduction"/>
    <property type="evidence" value="ECO:0007669"/>
    <property type="project" value="UniProtKB-KW"/>
</dbReference>
<dbReference type="InterPro" id="IPR004117">
    <property type="entry name" value="7tm6_olfct_rcpt"/>
</dbReference>
<feature type="transmembrane region" description="Helical" evidence="10">
    <location>
        <begin position="50"/>
        <end position="69"/>
    </location>
</feature>
<evidence type="ECO:0000256" key="5">
    <source>
        <dbReference type="ARBA" id="ARBA00022725"/>
    </source>
</evidence>
<evidence type="ECO:0000256" key="4">
    <source>
        <dbReference type="ARBA" id="ARBA00022692"/>
    </source>
</evidence>
<keyword evidence="4 10" id="KW-0812">Transmembrane</keyword>
<feature type="transmembrane region" description="Helical" evidence="10">
    <location>
        <begin position="81"/>
        <end position="99"/>
    </location>
</feature>
<proteinExistence type="evidence at transcript level"/>
<comment type="subcellular location">
    <subcellularLocation>
        <location evidence="1 10">Cell membrane</location>
        <topology evidence="1 10">Multi-pass membrane protein</topology>
    </subcellularLocation>
</comment>
<feature type="transmembrane region" description="Helical" evidence="10">
    <location>
        <begin position="281"/>
        <end position="305"/>
    </location>
</feature>
<reference evidence="11" key="1">
    <citation type="submission" date="2017-10" db="EMBL/GenBank/DDBJ databases">
        <authorList>
            <person name="Banno H."/>
            <person name="Chua N.-H."/>
        </authorList>
    </citation>
    <scope>NUCLEOTIDE SEQUENCE</scope>
</reference>
<evidence type="ECO:0000256" key="1">
    <source>
        <dbReference type="ARBA" id="ARBA00004651"/>
    </source>
</evidence>
<feature type="transmembrane region" description="Helical" evidence="10">
    <location>
        <begin position="311"/>
        <end position="334"/>
    </location>
</feature>
<evidence type="ECO:0000256" key="7">
    <source>
        <dbReference type="ARBA" id="ARBA00023136"/>
    </source>
</evidence>
<sequence>MSWLKTLFPREGRASDDEGDKHFWLAMRENYGYWLTIGCLNPKGPRWSKLLLLATLICWLILVATSYHVLYTDPGLVCESVHFIIFVVVNFNFWISFFIQSETIIDIYRQMGAGFYDYGELLDPETRGKVDRLIAQTKGRKKMLMKGFSLMAFLTYFSMNIARPLLKILNDDVTAVGQPGMFPLLPVTFWLPVQVTTLSYTLMFALVEVASFNFTGVVVGHIFFFLATCEEVSLECRVVALTLGSAKRISLASSVPLSVCLSHSIRHHQVIIRTVDKVERIVYYPAMFYIVCSGVLLCISGFLFLTDKIDLIAKMSFACFLISEMLGALVYCYYGEKVKTMSSEIYNELYFGDWIEDMVEVKNYNLIVQARSFDGLTISAGGFLQLNLETYTNVLSSAFSYFNILNAIST</sequence>
<comment type="caution">
    <text evidence="10">Lacks conserved residue(s) required for the propagation of feature annotation.</text>
</comment>
<evidence type="ECO:0000313" key="11">
    <source>
        <dbReference type="EMBL" id="AXX83003.1"/>
    </source>
</evidence>
<protein>
    <recommendedName>
        <fullName evidence="10">Odorant receptor</fullName>
    </recommendedName>
</protein>
<keyword evidence="9 10" id="KW-0807">Transducer</keyword>
<dbReference type="PANTHER" id="PTHR21137">
    <property type="entry name" value="ODORANT RECEPTOR"/>
    <property type="match status" value="1"/>
</dbReference>
<evidence type="ECO:0000256" key="2">
    <source>
        <dbReference type="ARBA" id="ARBA00022475"/>
    </source>
</evidence>
<dbReference type="Pfam" id="PF02949">
    <property type="entry name" value="7tm_6"/>
    <property type="match status" value="1"/>
</dbReference>
<feature type="transmembrane region" description="Helical" evidence="10">
    <location>
        <begin position="200"/>
        <end position="227"/>
    </location>
</feature>
<dbReference type="GO" id="GO:0005886">
    <property type="term" value="C:plasma membrane"/>
    <property type="evidence" value="ECO:0007669"/>
    <property type="project" value="UniProtKB-SubCell"/>
</dbReference>
<accession>A0A385H5V4</accession>
<evidence type="ECO:0000256" key="3">
    <source>
        <dbReference type="ARBA" id="ARBA00022606"/>
    </source>
</evidence>
<dbReference type="AlphaFoldDB" id="A0A385H5V4"/>
<keyword evidence="6 10" id="KW-1133">Transmembrane helix</keyword>
<evidence type="ECO:0000256" key="9">
    <source>
        <dbReference type="ARBA" id="ARBA00023224"/>
    </source>
</evidence>
<name>A0A385H5V4_9HEMI</name>
<gene>
    <name evidence="11" type="primary">OR2</name>
</gene>